<name>A0A517DNL2_9FIRM</name>
<dbReference type="AlphaFoldDB" id="A0A517DNL2"/>
<dbReference type="KEGG" id="sted:SPTER_02110"/>
<dbReference type="Proteomes" id="UP000320776">
    <property type="component" value="Chromosome"/>
</dbReference>
<gene>
    <name evidence="1" type="ORF">SPTER_02110</name>
</gene>
<evidence type="ECO:0008006" key="3">
    <source>
        <dbReference type="Google" id="ProtNLM"/>
    </source>
</evidence>
<dbReference type="Gene3D" id="3.40.50.300">
    <property type="entry name" value="P-loop containing nucleotide triphosphate hydrolases"/>
    <property type="match status" value="1"/>
</dbReference>
<dbReference type="RefSeq" id="WP_144348666.1">
    <property type="nucleotide sequence ID" value="NZ_CP036259.1"/>
</dbReference>
<dbReference type="SUPFAM" id="SSF52540">
    <property type="entry name" value="P-loop containing nucleoside triphosphate hydrolases"/>
    <property type="match status" value="1"/>
</dbReference>
<dbReference type="OrthoDB" id="9779501at2"/>
<sequence length="228" mass="24969">MQAGSNFLQQGARIKVFLGEFGSGKTELAINWALQTRQLGYKTAIVDMDLVKPFFHTRDHRALLTANGVEVIAADQRFAQAELPVLPHDLSRVLSRQDYQVVMDVGGGEAAIVLAQFQQRFAANPYQALLVVNGYRPFTNTVDGVIAMLQRIEGVSGLKMAGLVSNANLGAETTVEHVRAGIILVEAVAARLALPVTCIVVPEWLAGQVDTLYPVFSLHPYNRFHWQG</sequence>
<accession>A0A517DNL2</accession>
<evidence type="ECO:0000313" key="2">
    <source>
        <dbReference type="Proteomes" id="UP000320776"/>
    </source>
</evidence>
<evidence type="ECO:0000313" key="1">
    <source>
        <dbReference type="EMBL" id="QDR78960.1"/>
    </source>
</evidence>
<dbReference type="EMBL" id="CP036259">
    <property type="protein sequence ID" value="QDR78960.1"/>
    <property type="molecule type" value="Genomic_DNA"/>
</dbReference>
<proteinExistence type="predicted"/>
<protein>
    <recommendedName>
        <fullName evidence="3">CobQ/CobB/MinD/ParA nucleotide binding domain-containing protein</fullName>
    </recommendedName>
</protein>
<organism evidence="1 2">
    <name type="scientific">Sporomusa termitida</name>
    <dbReference type="NCBI Taxonomy" id="2377"/>
    <lineage>
        <taxon>Bacteria</taxon>
        <taxon>Bacillati</taxon>
        <taxon>Bacillota</taxon>
        <taxon>Negativicutes</taxon>
        <taxon>Selenomonadales</taxon>
        <taxon>Sporomusaceae</taxon>
        <taxon>Sporomusa</taxon>
    </lineage>
</organism>
<reference evidence="1 2" key="1">
    <citation type="submission" date="2019-02" db="EMBL/GenBank/DDBJ databases">
        <title>Closed genome of Sporomusa termitida DSM 4440.</title>
        <authorList>
            <person name="Poehlein A."/>
            <person name="Daniel R."/>
        </authorList>
    </citation>
    <scope>NUCLEOTIDE SEQUENCE [LARGE SCALE GENOMIC DNA]</scope>
    <source>
        <strain evidence="1 2">DSM 4440</strain>
    </source>
</reference>
<dbReference type="InterPro" id="IPR027417">
    <property type="entry name" value="P-loop_NTPase"/>
</dbReference>
<keyword evidence="2" id="KW-1185">Reference proteome</keyword>